<evidence type="ECO:0000259" key="4">
    <source>
        <dbReference type="PROSITE" id="PS50011"/>
    </source>
</evidence>
<evidence type="ECO:0000256" key="2">
    <source>
        <dbReference type="ARBA" id="ARBA00022840"/>
    </source>
</evidence>
<proteinExistence type="predicted"/>
<dbReference type="InterPro" id="IPR008266">
    <property type="entry name" value="Tyr_kinase_AS"/>
</dbReference>
<organism evidence="5 6">
    <name type="scientific">Tetradesmus obliquus</name>
    <name type="common">Green alga</name>
    <name type="synonym">Acutodesmus obliquus</name>
    <dbReference type="NCBI Taxonomy" id="3088"/>
    <lineage>
        <taxon>Eukaryota</taxon>
        <taxon>Viridiplantae</taxon>
        <taxon>Chlorophyta</taxon>
        <taxon>core chlorophytes</taxon>
        <taxon>Chlorophyceae</taxon>
        <taxon>CS clade</taxon>
        <taxon>Sphaeropleales</taxon>
        <taxon>Scenedesmaceae</taxon>
        <taxon>Tetradesmus</taxon>
    </lineage>
</organism>
<accession>A0ABY8UN45</accession>
<dbReference type="Gene3D" id="1.10.510.10">
    <property type="entry name" value="Transferase(Phosphotransferase) domain 1"/>
    <property type="match status" value="1"/>
</dbReference>
<feature type="domain" description="Protein kinase" evidence="4">
    <location>
        <begin position="31"/>
        <end position="495"/>
    </location>
</feature>
<dbReference type="InterPro" id="IPR050117">
    <property type="entry name" value="MAPK"/>
</dbReference>
<dbReference type="InterPro" id="IPR000719">
    <property type="entry name" value="Prot_kinase_dom"/>
</dbReference>
<dbReference type="Proteomes" id="UP001244341">
    <property type="component" value="Chromosome 12b"/>
</dbReference>
<reference evidence="5 6" key="1">
    <citation type="submission" date="2023-05" db="EMBL/GenBank/DDBJ databases">
        <title>A 100% complete, gapless, phased diploid assembly of the Scenedesmus obliquus UTEX 3031 genome.</title>
        <authorList>
            <person name="Biondi T.C."/>
            <person name="Hanschen E.R."/>
            <person name="Kwon T."/>
            <person name="Eng W."/>
            <person name="Kruse C.P.S."/>
            <person name="Koehler S.I."/>
            <person name="Kunde Y."/>
            <person name="Gleasner C.D."/>
            <person name="You Mak K.T."/>
            <person name="Polle J."/>
            <person name="Hovde B.T."/>
            <person name="Starkenburg S.R."/>
        </authorList>
    </citation>
    <scope>NUCLEOTIDE SEQUENCE [LARGE SCALE GENOMIC DNA]</scope>
    <source>
        <strain evidence="5 6">DOE0152z</strain>
    </source>
</reference>
<dbReference type="Gene3D" id="3.30.200.20">
    <property type="entry name" value="Phosphorylase Kinase, domain 1"/>
    <property type="match status" value="1"/>
</dbReference>
<evidence type="ECO:0000256" key="1">
    <source>
        <dbReference type="ARBA" id="ARBA00022741"/>
    </source>
</evidence>
<dbReference type="PANTHER" id="PTHR24055">
    <property type="entry name" value="MITOGEN-ACTIVATED PROTEIN KINASE"/>
    <property type="match status" value="1"/>
</dbReference>
<dbReference type="Pfam" id="PF00069">
    <property type="entry name" value="Pkinase"/>
    <property type="match status" value="1"/>
</dbReference>
<evidence type="ECO:0000256" key="3">
    <source>
        <dbReference type="PROSITE-ProRule" id="PRU10141"/>
    </source>
</evidence>
<evidence type="ECO:0000313" key="5">
    <source>
        <dbReference type="EMBL" id="WIA21033.1"/>
    </source>
</evidence>
<gene>
    <name evidence="5" type="ORF">OEZ85_005361</name>
</gene>
<sequence>MLLLRYTSPVRQGEVVGGRYMLQHLLGTGPRAMAEGLGVGRFSTLWAAKDLASGQQVVVKVVDAADAADAVSYTAGTREAALHAMAGRHPNIVPLLDAFEHRSAAGRHACMVLQREGSALDYVFAMWALESRLLRRTHNVQASRSLLPEGLPLLRSICRQLLQALHHLHSRGIVHMDLSLDNIIMDKPHAVVLGAKRRVGLGDYLKVGWVLAKAMHEVLLQKLRPAKSKPFKAGKEGDAAEHGTEEILQEEYNIFMLRTATFRLADFGRAVLVKPLAAQQGSLLEAAPPIHDPRKLSGPEAGTALMRLKRVVSAQGSKILLQPAPYELDGALAATDPCLRPPEEILGLPYATPAYDIWRLGCLLAELAMGYRMWDEKDLAGRREDYPRTKPYSDDALLLMEMQAWLGSPPRAFTRSSPRFRELYLPNDLLHLCAVYELKGSTLSIAAQVEKKNILRSITPDMTPVLQLQSMVMSMLAYDPAQRPSAGELLQHEFLQEE</sequence>
<dbReference type="PROSITE" id="PS50011">
    <property type="entry name" value="PROTEIN_KINASE_DOM"/>
    <property type="match status" value="1"/>
</dbReference>
<feature type="binding site" evidence="3">
    <location>
        <position position="60"/>
    </location>
    <ligand>
        <name>ATP</name>
        <dbReference type="ChEBI" id="CHEBI:30616"/>
    </ligand>
</feature>
<dbReference type="InterPro" id="IPR017441">
    <property type="entry name" value="Protein_kinase_ATP_BS"/>
</dbReference>
<dbReference type="InterPro" id="IPR011009">
    <property type="entry name" value="Kinase-like_dom_sf"/>
</dbReference>
<keyword evidence="1 3" id="KW-0547">Nucleotide-binding</keyword>
<dbReference type="PROSITE" id="PS00107">
    <property type="entry name" value="PROTEIN_KINASE_ATP"/>
    <property type="match status" value="1"/>
</dbReference>
<dbReference type="EMBL" id="CP126219">
    <property type="protein sequence ID" value="WIA21033.1"/>
    <property type="molecule type" value="Genomic_DNA"/>
</dbReference>
<dbReference type="SUPFAM" id="SSF56112">
    <property type="entry name" value="Protein kinase-like (PK-like)"/>
    <property type="match status" value="1"/>
</dbReference>
<evidence type="ECO:0000313" key="6">
    <source>
        <dbReference type="Proteomes" id="UP001244341"/>
    </source>
</evidence>
<keyword evidence="6" id="KW-1185">Reference proteome</keyword>
<protein>
    <recommendedName>
        <fullName evidence="4">Protein kinase domain-containing protein</fullName>
    </recommendedName>
</protein>
<dbReference type="PROSITE" id="PS00109">
    <property type="entry name" value="PROTEIN_KINASE_TYR"/>
    <property type="match status" value="1"/>
</dbReference>
<name>A0ABY8UN45_TETOB</name>
<keyword evidence="2 3" id="KW-0067">ATP-binding</keyword>